<keyword evidence="3" id="KW-1185">Reference proteome</keyword>
<dbReference type="SMART" id="SM00829">
    <property type="entry name" value="PKS_ER"/>
    <property type="match status" value="1"/>
</dbReference>
<sequence length="310" mass="31640">MKAVRFHSYGGSDVLALEDADRPTAGPGQVVVQVAGTSFNFLDLAIRIGLMKAAMPVDFPHTPGIDLAGVIAETGDGVTDWKPGDPVVAFLPPPAPGATAEYVAVPADLLAAAPATVPLADAAALPTVGLTARQALFDHLGLRAGQSILINGAGGAVGGYAVQLAKRAGAVVTATASPRSIERVRAAGPDRIVDHTETPVTEALEGEQFDAVLHLVRNGPEETAALIGLVADGGAFASTATPGPLIPGRGIRVDQVYVRSDATRLAELVALVDSGELKIDVTERLTIADLPALHDRAFAGEVSGKAILTP</sequence>
<dbReference type="RefSeq" id="WP_091049468.1">
    <property type="nucleotide sequence ID" value="NZ_FNGF01000003.1"/>
</dbReference>
<dbReference type="InterPro" id="IPR052733">
    <property type="entry name" value="Chloroplast_QOR"/>
</dbReference>
<dbReference type="Pfam" id="PF13602">
    <property type="entry name" value="ADH_zinc_N_2"/>
    <property type="match status" value="1"/>
</dbReference>
<evidence type="ECO:0000313" key="2">
    <source>
        <dbReference type="EMBL" id="SDL10085.1"/>
    </source>
</evidence>
<protein>
    <submittedName>
        <fullName evidence="2">NADPH:quinone reductase</fullName>
    </submittedName>
</protein>
<dbReference type="Pfam" id="PF08240">
    <property type="entry name" value="ADH_N"/>
    <property type="match status" value="1"/>
</dbReference>
<evidence type="ECO:0000259" key="1">
    <source>
        <dbReference type="SMART" id="SM00829"/>
    </source>
</evidence>
<reference evidence="3" key="1">
    <citation type="submission" date="2016-10" db="EMBL/GenBank/DDBJ databases">
        <authorList>
            <person name="Varghese N."/>
            <person name="Submissions S."/>
        </authorList>
    </citation>
    <scope>NUCLEOTIDE SEQUENCE [LARGE SCALE GENOMIC DNA]</scope>
    <source>
        <strain evidence="3">CGMCC 4.3147</strain>
    </source>
</reference>
<name>A0A1G9HB26_9ACTN</name>
<organism evidence="2 3">
    <name type="scientific">Glycomyces sambucus</name>
    <dbReference type="NCBI Taxonomy" id="380244"/>
    <lineage>
        <taxon>Bacteria</taxon>
        <taxon>Bacillati</taxon>
        <taxon>Actinomycetota</taxon>
        <taxon>Actinomycetes</taxon>
        <taxon>Glycomycetales</taxon>
        <taxon>Glycomycetaceae</taxon>
        <taxon>Glycomyces</taxon>
    </lineage>
</organism>
<dbReference type="CDD" id="cd05289">
    <property type="entry name" value="MDR_like_2"/>
    <property type="match status" value="1"/>
</dbReference>
<dbReference type="Proteomes" id="UP000198662">
    <property type="component" value="Unassembled WGS sequence"/>
</dbReference>
<dbReference type="STRING" id="380244.SAMN05216298_2737"/>
<accession>A0A1G9HB26</accession>
<dbReference type="InterPro" id="IPR011032">
    <property type="entry name" value="GroES-like_sf"/>
</dbReference>
<dbReference type="EMBL" id="FNGF01000003">
    <property type="protein sequence ID" value="SDL10085.1"/>
    <property type="molecule type" value="Genomic_DNA"/>
</dbReference>
<dbReference type="Gene3D" id="3.90.180.10">
    <property type="entry name" value="Medium-chain alcohol dehydrogenases, catalytic domain"/>
    <property type="match status" value="1"/>
</dbReference>
<dbReference type="PANTHER" id="PTHR44013">
    <property type="entry name" value="ZINC-TYPE ALCOHOL DEHYDROGENASE-LIKE PROTEIN C16A3.02C"/>
    <property type="match status" value="1"/>
</dbReference>
<gene>
    <name evidence="2" type="ORF">SAMN05216298_2737</name>
</gene>
<dbReference type="Gene3D" id="3.40.50.720">
    <property type="entry name" value="NAD(P)-binding Rossmann-like Domain"/>
    <property type="match status" value="1"/>
</dbReference>
<dbReference type="AlphaFoldDB" id="A0A1G9HB26"/>
<dbReference type="InterPro" id="IPR013154">
    <property type="entry name" value="ADH-like_N"/>
</dbReference>
<dbReference type="SUPFAM" id="SSF50129">
    <property type="entry name" value="GroES-like"/>
    <property type="match status" value="1"/>
</dbReference>
<dbReference type="InterPro" id="IPR020843">
    <property type="entry name" value="ER"/>
</dbReference>
<dbReference type="SUPFAM" id="SSF51735">
    <property type="entry name" value="NAD(P)-binding Rossmann-fold domains"/>
    <property type="match status" value="1"/>
</dbReference>
<evidence type="ECO:0000313" key="3">
    <source>
        <dbReference type="Proteomes" id="UP000198662"/>
    </source>
</evidence>
<dbReference type="OrthoDB" id="9801186at2"/>
<dbReference type="GO" id="GO:0016491">
    <property type="term" value="F:oxidoreductase activity"/>
    <property type="evidence" value="ECO:0007669"/>
    <property type="project" value="InterPro"/>
</dbReference>
<feature type="domain" description="Enoyl reductase (ER)" evidence="1">
    <location>
        <begin position="10"/>
        <end position="308"/>
    </location>
</feature>
<proteinExistence type="predicted"/>
<dbReference type="PANTHER" id="PTHR44013:SF1">
    <property type="entry name" value="ZINC-TYPE ALCOHOL DEHYDROGENASE-LIKE PROTEIN C16A3.02C"/>
    <property type="match status" value="1"/>
</dbReference>
<dbReference type="InterPro" id="IPR036291">
    <property type="entry name" value="NAD(P)-bd_dom_sf"/>
</dbReference>